<organism evidence="13 14">
    <name type="scientific">Tilletia caries</name>
    <name type="common">wheat bunt fungus</name>
    <dbReference type="NCBI Taxonomy" id="13290"/>
    <lineage>
        <taxon>Eukaryota</taxon>
        <taxon>Fungi</taxon>
        <taxon>Dikarya</taxon>
        <taxon>Basidiomycota</taxon>
        <taxon>Ustilaginomycotina</taxon>
        <taxon>Exobasidiomycetes</taxon>
        <taxon>Tilletiales</taxon>
        <taxon>Tilletiaceae</taxon>
        <taxon>Tilletia</taxon>
    </lineage>
</organism>
<dbReference type="Pfam" id="PF05783">
    <property type="entry name" value="DLIC"/>
    <property type="match status" value="4"/>
</dbReference>
<evidence type="ECO:0008006" key="16">
    <source>
        <dbReference type="Google" id="ProtNLM"/>
    </source>
</evidence>
<feature type="compositionally biased region" description="Gly residues" evidence="11">
    <location>
        <begin position="775"/>
        <end position="800"/>
    </location>
</feature>
<keyword evidence="5" id="KW-0493">Microtubule</keyword>
<evidence type="ECO:0000256" key="9">
    <source>
        <dbReference type="ARBA" id="ARBA00023175"/>
    </source>
</evidence>
<dbReference type="GO" id="GO:0005874">
    <property type="term" value="C:microtubule"/>
    <property type="evidence" value="ECO:0007669"/>
    <property type="project" value="UniProtKB-KW"/>
</dbReference>
<gene>
    <name evidence="13" type="ORF">A4X03_0g5695</name>
    <name evidence="12" type="ORF">JKIAZH3_G4854</name>
</gene>
<evidence type="ECO:0000256" key="10">
    <source>
        <dbReference type="ARBA" id="ARBA00023212"/>
    </source>
</evidence>
<keyword evidence="9" id="KW-0505">Motor protein</keyword>
<name>A0A177V5F2_9BASI</name>
<feature type="region of interest" description="Disordered" evidence="11">
    <location>
        <begin position="559"/>
        <end position="598"/>
    </location>
</feature>
<dbReference type="GO" id="GO:0005524">
    <property type="term" value="F:ATP binding"/>
    <property type="evidence" value="ECO:0007669"/>
    <property type="project" value="UniProtKB-KW"/>
</dbReference>
<comment type="caution">
    <text evidence="13">The sequence shown here is derived from an EMBL/GenBank/DDBJ whole genome shotgun (WGS) entry which is preliminary data.</text>
</comment>
<dbReference type="EMBL" id="LWDD02000946">
    <property type="protein sequence ID" value="KAE8254594.1"/>
    <property type="molecule type" value="Genomic_DNA"/>
</dbReference>
<dbReference type="InterPro" id="IPR008467">
    <property type="entry name" value="Dynein1_light_intermed_chain"/>
</dbReference>
<dbReference type="GO" id="GO:0035974">
    <property type="term" value="C:meiotic spindle pole body"/>
    <property type="evidence" value="ECO:0007669"/>
    <property type="project" value="TreeGrafter"/>
</dbReference>
<dbReference type="PANTHER" id="PTHR12688:SF0">
    <property type="entry name" value="DYNEIN LIGHT INTERMEDIATE CHAIN"/>
    <property type="match status" value="1"/>
</dbReference>
<dbReference type="EMBL" id="CAJHJG010006029">
    <property type="protein sequence ID" value="CAD6954261.1"/>
    <property type="molecule type" value="Genomic_DNA"/>
</dbReference>
<dbReference type="Proteomes" id="UP000077671">
    <property type="component" value="Unassembled WGS sequence"/>
</dbReference>
<dbReference type="InterPro" id="IPR022780">
    <property type="entry name" value="Dynein_light_int_chain"/>
</dbReference>
<dbReference type="GO" id="GO:0005868">
    <property type="term" value="C:cytoplasmic dynein complex"/>
    <property type="evidence" value="ECO:0007669"/>
    <property type="project" value="InterPro"/>
</dbReference>
<evidence type="ECO:0000313" key="14">
    <source>
        <dbReference type="Proteomes" id="UP000077671"/>
    </source>
</evidence>
<comment type="subcellular location">
    <subcellularLocation>
        <location evidence="1">Cytoplasm</location>
        <location evidence="1">Cytoskeleton</location>
    </subcellularLocation>
</comment>
<keyword evidence="6" id="KW-0547">Nucleotide-binding</keyword>
<dbReference type="Proteomes" id="UP000836402">
    <property type="component" value="Unassembled WGS sequence"/>
</dbReference>
<evidence type="ECO:0000256" key="5">
    <source>
        <dbReference type="ARBA" id="ARBA00022701"/>
    </source>
</evidence>
<dbReference type="PANTHER" id="PTHR12688">
    <property type="entry name" value="DYNEIN LIGHT INTERMEDIATE CHAIN"/>
    <property type="match status" value="1"/>
</dbReference>
<protein>
    <recommendedName>
        <fullName evidence="16">Dynein light intermediate chain</fullName>
    </recommendedName>
</protein>
<dbReference type="GO" id="GO:0000226">
    <property type="term" value="P:microtubule cytoskeleton organization"/>
    <property type="evidence" value="ECO:0007669"/>
    <property type="project" value="TreeGrafter"/>
</dbReference>
<feature type="compositionally biased region" description="Basic and acidic residues" evidence="11">
    <location>
        <begin position="582"/>
        <end position="598"/>
    </location>
</feature>
<dbReference type="GO" id="GO:0045504">
    <property type="term" value="F:dynein heavy chain binding"/>
    <property type="evidence" value="ECO:0007669"/>
    <property type="project" value="TreeGrafter"/>
</dbReference>
<reference evidence="13" key="2">
    <citation type="journal article" date="2019" name="IMA Fungus">
        <title>Genome sequencing and comparison of five Tilletia species to identify candidate genes for the detection of regulated species infecting wheat.</title>
        <authorList>
            <person name="Nguyen H.D.T."/>
            <person name="Sultana T."/>
            <person name="Kesanakurti P."/>
            <person name="Hambleton S."/>
        </authorList>
    </citation>
    <scope>NUCLEOTIDE SEQUENCE</scope>
    <source>
        <strain evidence="13">DAOMC 238032</strain>
    </source>
</reference>
<evidence type="ECO:0000256" key="8">
    <source>
        <dbReference type="ARBA" id="ARBA00023017"/>
    </source>
</evidence>
<feature type="region of interest" description="Disordered" evidence="11">
    <location>
        <begin position="721"/>
        <end position="800"/>
    </location>
</feature>
<keyword evidence="8" id="KW-0243">Dynein</keyword>
<proteinExistence type="inferred from homology"/>
<dbReference type="GO" id="GO:0007018">
    <property type="term" value="P:microtubule-based movement"/>
    <property type="evidence" value="ECO:0007669"/>
    <property type="project" value="InterPro"/>
</dbReference>
<keyword evidence="10" id="KW-0206">Cytoskeleton</keyword>
<evidence type="ECO:0000313" key="13">
    <source>
        <dbReference type="EMBL" id="KAE8254594.1"/>
    </source>
</evidence>
<evidence type="ECO:0000313" key="12">
    <source>
        <dbReference type="EMBL" id="CAD6954261.1"/>
    </source>
</evidence>
<evidence type="ECO:0000256" key="2">
    <source>
        <dbReference type="ARBA" id="ARBA00006831"/>
    </source>
</evidence>
<evidence type="ECO:0000256" key="1">
    <source>
        <dbReference type="ARBA" id="ARBA00004245"/>
    </source>
</evidence>
<keyword evidence="3" id="KW-0813">Transport</keyword>
<accession>A0A177V5F2</accession>
<comment type="similarity">
    <text evidence="2">Belongs to the dynein light intermediate chain family.</text>
</comment>
<feature type="compositionally biased region" description="Gly residues" evidence="11">
    <location>
        <begin position="754"/>
        <end position="766"/>
    </location>
</feature>
<evidence type="ECO:0000256" key="4">
    <source>
        <dbReference type="ARBA" id="ARBA00022490"/>
    </source>
</evidence>
<reference evidence="12" key="3">
    <citation type="submission" date="2020-10" db="EMBL/GenBank/DDBJ databases">
        <authorList>
            <person name="Sedaghatjoo S."/>
        </authorList>
    </citation>
    <scope>NUCLEOTIDE SEQUENCE</scope>
    <source>
        <strain evidence="12">AZH3</strain>
    </source>
</reference>
<dbReference type="InterPro" id="IPR027417">
    <property type="entry name" value="P-loop_NTPase"/>
</dbReference>
<keyword evidence="4" id="KW-0963">Cytoplasm</keyword>
<evidence type="ECO:0000313" key="15">
    <source>
        <dbReference type="Proteomes" id="UP000836402"/>
    </source>
</evidence>
<evidence type="ECO:0000256" key="3">
    <source>
        <dbReference type="ARBA" id="ARBA00022448"/>
    </source>
</evidence>
<evidence type="ECO:0000256" key="6">
    <source>
        <dbReference type="ARBA" id="ARBA00022741"/>
    </source>
</evidence>
<dbReference type="AlphaFoldDB" id="A0A177V5F2"/>
<sequence length="800" mass="81723">MAVRGDDSFGTMNAADISFSTLATAVAAPSGSHSAAANSQQQQQLNGADGNNEVQEDLWSSILNSVQSTRAVPTKNVLIVGEPSTGKSTLLGFLAERSPASYINASAGSAASLSAPGAGGAAAATTNNKTTSPLVEQGGDSVLDLGLSYGYWDAGDDDGDVVARIGVYQLSSSHTNYRSLLPFAFPAPTTSASTSSDSGPVLPALIGNSGSSSKSGPAPSPAAMSGTCIVITLDWSQPWTFLSQLRTWMETIRSLVDAAQGKDLSREAREADAATARRWRAAEIALEEMREKLEAFLRAYVEPGANVLALSADPTSAADPALATSDGETITVPAVSSLTFDREAQLPLGDGILTNNYGVPIIVVCTKADLMVKLERDRDFKEEQFDYIQQLLRTVCLKYGAALFYTSHTRPESFDILRSYILHRLFPPVPATAGAATNAEANGLRPPAEDSGSGGAAGTAGVSGGAAVISFPFNHRAATLAERETLLVPTGWDTWGKINALREGFDCKGWGLGWDFDCEVERRRRLRQTQARIAANPNSNSNAGGANAGEVAAATSNGLAAPAGSSRNGPGGEQGSSTPKARQAEEAEIEKEVGLDIRPEDRGVGSAVRLYEDIVSDVEGNLSHHAPAPSVRSPDDQEFLQQWYATLATMKEEGQSSASATAALAGVGGSGGGFGRAGGVGGGPLSSSAAAAALNSSGLGGVGGQESPRPMSPGISEYLQKAGAAANSPRGAGGRPPQSEALHNFFQSLLEGTESGGGPGRRGGSARGARAGTPGAAGGAPGPGGTSPGSNGNGNGEVGS</sequence>
<dbReference type="SUPFAM" id="SSF52540">
    <property type="entry name" value="P-loop containing nucleoside triphosphate hydrolases"/>
    <property type="match status" value="2"/>
</dbReference>
<keyword evidence="7" id="KW-0067">ATP-binding</keyword>
<evidence type="ECO:0000256" key="11">
    <source>
        <dbReference type="SAM" id="MobiDB-lite"/>
    </source>
</evidence>
<reference evidence="13" key="1">
    <citation type="submission" date="2016-04" db="EMBL/GenBank/DDBJ databases">
        <authorList>
            <person name="Nguyen H.D."/>
            <person name="Kesanakurti P."/>
            <person name="Cullis J."/>
            <person name="Levesque C.A."/>
            <person name="Hambleton S."/>
        </authorList>
    </citation>
    <scope>NUCLEOTIDE SEQUENCE</scope>
    <source>
        <strain evidence="13">DAOMC 238032</strain>
    </source>
</reference>
<evidence type="ECO:0000256" key="7">
    <source>
        <dbReference type="ARBA" id="ARBA00022840"/>
    </source>
</evidence>
<keyword evidence="15" id="KW-1185">Reference proteome</keyword>